<dbReference type="AlphaFoldDB" id="A0A5A7PD60"/>
<gene>
    <name evidence="1" type="ORF">STAS_06130</name>
</gene>
<sequence length="146" mass="16914">MIDRFCPKERKKLKLSGLSSNHDRVHSRPSFFFLLTTGSLILKLLVSTLNFGDQEQQTNLKELNFREKLIYPNLISKAQIWGFILENFSSFTSLMHLSDNPRSHGCLCRGVLKKQIFVGAEFDYDEEDPKLDLNDATLRLTLGYYH</sequence>
<name>A0A5A7PD60_STRAF</name>
<evidence type="ECO:0000313" key="2">
    <source>
        <dbReference type="Proteomes" id="UP000325081"/>
    </source>
</evidence>
<proteinExistence type="predicted"/>
<dbReference type="EMBL" id="BKCP01004317">
    <property type="protein sequence ID" value="GER30197.1"/>
    <property type="molecule type" value="Genomic_DNA"/>
</dbReference>
<comment type="caution">
    <text evidence="1">The sequence shown here is derived from an EMBL/GenBank/DDBJ whole genome shotgun (WGS) entry which is preliminary data.</text>
</comment>
<keyword evidence="2" id="KW-1185">Reference proteome</keyword>
<evidence type="ECO:0000313" key="1">
    <source>
        <dbReference type="EMBL" id="GER30197.1"/>
    </source>
</evidence>
<organism evidence="1 2">
    <name type="scientific">Striga asiatica</name>
    <name type="common">Asiatic witchweed</name>
    <name type="synonym">Buchnera asiatica</name>
    <dbReference type="NCBI Taxonomy" id="4170"/>
    <lineage>
        <taxon>Eukaryota</taxon>
        <taxon>Viridiplantae</taxon>
        <taxon>Streptophyta</taxon>
        <taxon>Embryophyta</taxon>
        <taxon>Tracheophyta</taxon>
        <taxon>Spermatophyta</taxon>
        <taxon>Magnoliopsida</taxon>
        <taxon>eudicotyledons</taxon>
        <taxon>Gunneridae</taxon>
        <taxon>Pentapetalae</taxon>
        <taxon>asterids</taxon>
        <taxon>lamiids</taxon>
        <taxon>Lamiales</taxon>
        <taxon>Orobanchaceae</taxon>
        <taxon>Buchnereae</taxon>
        <taxon>Striga</taxon>
    </lineage>
</organism>
<reference evidence="2" key="1">
    <citation type="journal article" date="2019" name="Curr. Biol.">
        <title>Genome Sequence of Striga asiatica Provides Insight into the Evolution of Plant Parasitism.</title>
        <authorList>
            <person name="Yoshida S."/>
            <person name="Kim S."/>
            <person name="Wafula E.K."/>
            <person name="Tanskanen J."/>
            <person name="Kim Y.M."/>
            <person name="Honaas L."/>
            <person name="Yang Z."/>
            <person name="Spallek T."/>
            <person name="Conn C.E."/>
            <person name="Ichihashi Y."/>
            <person name="Cheong K."/>
            <person name="Cui S."/>
            <person name="Der J.P."/>
            <person name="Gundlach H."/>
            <person name="Jiao Y."/>
            <person name="Hori C."/>
            <person name="Ishida J.K."/>
            <person name="Kasahara H."/>
            <person name="Kiba T."/>
            <person name="Kim M.S."/>
            <person name="Koo N."/>
            <person name="Laohavisit A."/>
            <person name="Lee Y.H."/>
            <person name="Lumba S."/>
            <person name="McCourt P."/>
            <person name="Mortimer J.C."/>
            <person name="Mutuku J.M."/>
            <person name="Nomura T."/>
            <person name="Sasaki-Sekimoto Y."/>
            <person name="Seto Y."/>
            <person name="Wang Y."/>
            <person name="Wakatake T."/>
            <person name="Sakakibara H."/>
            <person name="Demura T."/>
            <person name="Yamaguchi S."/>
            <person name="Yoneyama K."/>
            <person name="Manabe R.I."/>
            <person name="Nelson D.C."/>
            <person name="Schulman A.H."/>
            <person name="Timko M.P."/>
            <person name="dePamphilis C.W."/>
            <person name="Choi D."/>
            <person name="Shirasu K."/>
        </authorList>
    </citation>
    <scope>NUCLEOTIDE SEQUENCE [LARGE SCALE GENOMIC DNA]</scope>
    <source>
        <strain evidence="2">cv. UVA1</strain>
    </source>
</reference>
<protein>
    <submittedName>
        <fullName evidence="1">Double-stranded-RNA-binding protein 4</fullName>
    </submittedName>
</protein>
<accession>A0A5A7PD60</accession>
<dbReference type="Proteomes" id="UP000325081">
    <property type="component" value="Unassembled WGS sequence"/>
</dbReference>